<evidence type="ECO:0000313" key="2">
    <source>
        <dbReference type="Proteomes" id="UP000663879"/>
    </source>
</evidence>
<comment type="caution">
    <text evidence="1">The sequence shown here is derived from an EMBL/GenBank/DDBJ whole genome shotgun (WGS) entry which is preliminary data.</text>
</comment>
<dbReference type="Proteomes" id="UP000663879">
    <property type="component" value="Unassembled WGS sequence"/>
</dbReference>
<dbReference type="EMBL" id="CAJNOC010003430">
    <property type="protein sequence ID" value="CAF0982231.1"/>
    <property type="molecule type" value="Genomic_DNA"/>
</dbReference>
<reference evidence="1" key="1">
    <citation type="submission" date="2021-02" db="EMBL/GenBank/DDBJ databases">
        <authorList>
            <person name="Nowell W R."/>
        </authorList>
    </citation>
    <scope>NUCLEOTIDE SEQUENCE</scope>
    <source>
        <strain evidence="1">Ploen Becks lab</strain>
    </source>
</reference>
<sequence>MLEYKLKLTYVLSQFSIINYTNPDYTKLGINGVSFVYPYIFNVLFCIFNTEQRSYIYYYILVNNEIKFDHNIIGLEFHALEAGSFLFELGTISCYPLCSDYFEDYGGLDVKFKSYYTRKIIFVNGSNIVYFENKINAWRDSYVQISFSTGKLVSISGTKKGTFRYYRYPCTTSNTHFGYTEESFAFLFKTITENNYYKGFTQFQYRYESTGDYKMILKQNNYYLTTKSDIIKAINVRIMEINFLNDDFILDKILNFSIEIITDMISDKHIFMDDKESKILNHYSKN</sequence>
<keyword evidence="2" id="KW-1185">Reference proteome</keyword>
<proteinExistence type="predicted"/>
<protein>
    <submittedName>
        <fullName evidence="1">Uncharacterized protein</fullName>
    </submittedName>
</protein>
<name>A0A814F822_9BILA</name>
<gene>
    <name evidence="1" type="ORF">OXX778_LOCUS15482</name>
</gene>
<accession>A0A814F822</accession>
<organism evidence="1 2">
    <name type="scientific">Brachionus calyciflorus</name>
    <dbReference type="NCBI Taxonomy" id="104777"/>
    <lineage>
        <taxon>Eukaryota</taxon>
        <taxon>Metazoa</taxon>
        <taxon>Spiralia</taxon>
        <taxon>Gnathifera</taxon>
        <taxon>Rotifera</taxon>
        <taxon>Eurotatoria</taxon>
        <taxon>Monogononta</taxon>
        <taxon>Pseudotrocha</taxon>
        <taxon>Ploima</taxon>
        <taxon>Brachionidae</taxon>
        <taxon>Brachionus</taxon>
    </lineage>
</organism>
<dbReference type="AlphaFoldDB" id="A0A814F822"/>
<evidence type="ECO:0000313" key="1">
    <source>
        <dbReference type="EMBL" id="CAF0982231.1"/>
    </source>
</evidence>